<dbReference type="InterPro" id="IPR012902">
    <property type="entry name" value="N_methyl_site"/>
</dbReference>
<dbReference type="InterPro" id="IPR045584">
    <property type="entry name" value="Pilin-like"/>
</dbReference>
<evidence type="ECO:0008006" key="4">
    <source>
        <dbReference type="Google" id="ProtNLM"/>
    </source>
</evidence>
<dbReference type="Proteomes" id="UP000662904">
    <property type="component" value="Chromosome"/>
</dbReference>
<dbReference type="RefSeq" id="WP_206706752.1">
    <property type="nucleotide sequence ID" value="NZ_CP059066.1"/>
</dbReference>
<reference evidence="2" key="1">
    <citation type="submission" date="2020-07" db="EMBL/GenBank/DDBJ databases">
        <title>Koleobacter methoxysyntrophicus gen. nov., sp. nov., a novel anaerobic bacterium isolated from deep subsurface oil field and proposal of Koleobacterales ord. nov. in the phylum Firmicutes.</title>
        <authorList>
            <person name="Sakamoto S."/>
            <person name="Tamaki H."/>
        </authorList>
    </citation>
    <scope>NUCLEOTIDE SEQUENCE</scope>
    <source>
        <strain evidence="2">NRmbB1</strain>
    </source>
</reference>
<evidence type="ECO:0000313" key="3">
    <source>
        <dbReference type="Proteomes" id="UP000662904"/>
    </source>
</evidence>
<dbReference type="PROSITE" id="PS00409">
    <property type="entry name" value="PROKAR_NTER_METHYL"/>
    <property type="match status" value="1"/>
</dbReference>
<dbReference type="EMBL" id="CP059066">
    <property type="protein sequence ID" value="QSQ09393.1"/>
    <property type="molecule type" value="Genomic_DNA"/>
</dbReference>
<keyword evidence="1" id="KW-0472">Membrane</keyword>
<protein>
    <recommendedName>
        <fullName evidence="4">Prepilin-type N-terminal cleavage/methylation domain-containing protein</fullName>
    </recommendedName>
</protein>
<dbReference type="KEGG" id="kme:H0A61_01756"/>
<evidence type="ECO:0000256" key="1">
    <source>
        <dbReference type="SAM" id="Phobius"/>
    </source>
</evidence>
<keyword evidence="1" id="KW-0812">Transmembrane</keyword>
<gene>
    <name evidence="2" type="ORF">H0A61_01756</name>
</gene>
<organism evidence="2 3">
    <name type="scientific">Koleobacter methoxysyntrophicus</name>
    <dbReference type="NCBI Taxonomy" id="2751313"/>
    <lineage>
        <taxon>Bacteria</taxon>
        <taxon>Bacillati</taxon>
        <taxon>Bacillota</taxon>
        <taxon>Clostridia</taxon>
        <taxon>Koleobacterales</taxon>
        <taxon>Koleobacteraceae</taxon>
        <taxon>Koleobacter</taxon>
    </lineage>
</organism>
<sequence length="170" mass="18736">MMTANGTRCNRGNNRRCVLTGFSFKTGQKGVTLIELVLTVGLMSLITALLFFVYSAGVKTWELGDAQSEMVQNARIAMERLISAIRKGRYVEVVSPSEIKITMPFGDEITYYLLGDQLIRKRAGGANPVAGKITELKFSRDESGLIQVYLKVENRGTSAVLRSKAKPRGL</sequence>
<keyword evidence="1" id="KW-1133">Transmembrane helix</keyword>
<proteinExistence type="predicted"/>
<dbReference type="AlphaFoldDB" id="A0A8A0RMC0"/>
<keyword evidence="3" id="KW-1185">Reference proteome</keyword>
<evidence type="ECO:0000313" key="2">
    <source>
        <dbReference type="EMBL" id="QSQ09393.1"/>
    </source>
</evidence>
<feature type="transmembrane region" description="Helical" evidence="1">
    <location>
        <begin position="33"/>
        <end position="54"/>
    </location>
</feature>
<dbReference type="SUPFAM" id="SSF54523">
    <property type="entry name" value="Pili subunits"/>
    <property type="match status" value="1"/>
</dbReference>
<name>A0A8A0RMC0_9FIRM</name>
<accession>A0A8A0RMC0</accession>